<feature type="domain" description="Dit-like phage tail protein N-terminal" evidence="2">
    <location>
        <begin position="23"/>
        <end position="139"/>
    </location>
</feature>
<gene>
    <name evidence="3" type="ORF">SAMN05216360_12532</name>
</gene>
<dbReference type="Pfam" id="PF21821">
    <property type="entry name" value="Dit_like"/>
    <property type="match status" value="1"/>
</dbReference>
<organism evidence="3 4">
    <name type="scientific">Methylobacterium phyllostachyos</name>
    <dbReference type="NCBI Taxonomy" id="582672"/>
    <lineage>
        <taxon>Bacteria</taxon>
        <taxon>Pseudomonadati</taxon>
        <taxon>Pseudomonadota</taxon>
        <taxon>Alphaproteobacteria</taxon>
        <taxon>Hyphomicrobiales</taxon>
        <taxon>Methylobacteriaceae</taxon>
        <taxon>Methylobacterium</taxon>
    </lineage>
</organism>
<dbReference type="OrthoDB" id="9814225at2"/>
<keyword evidence="4" id="KW-1185">Reference proteome</keyword>
<dbReference type="InterPro" id="IPR048494">
    <property type="entry name" value="Dit-like_N"/>
</dbReference>
<dbReference type="EMBL" id="FNHS01000025">
    <property type="protein sequence ID" value="SDO51926.1"/>
    <property type="molecule type" value="Genomic_DNA"/>
</dbReference>
<evidence type="ECO:0000313" key="3">
    <source>
        <dbReference type="EMBL" id="SDO51926.1"/>
    </source>
</evidence>
<dbReference type="RefSeq" id="WP_091722222.1">
    <property type="nucleotide sequence ID" value="NZ_FNHS01000025.1"/>
</dbReference>
<dbReference type="Proteomes" id="UP000198704">
    <property type="component" value="Unassembled WGS sequence"/>
</dbReference>
<evidence type="ECO:0000259" key="2">
    <source>
        <dbReference type="Pfam" id="PF21821"/>
    </source>
</evidence>
<dbReference type="STRING" id="582672.SAMN05216360_12532"/>
<feature type="region of interest" description="Disordered" evidence="1">
    <location>
        <begin position="198"/>
        <end position="260"/>
    </location>
</feature>
<proteinExistence type="predicted"/>
<reference evidence="4" key="1">
    <citation type="submission" date="2016-10" db="EMBL/GenBank/DDBJ databases">
        <authorList>
            <person name="Varghese N."/>
            <person name="Submissions S."/>
        </authorList>
    </citation>
    <scope>NUCLEOTIDE SEQUENCE [LARGE SCALE GENOMIC DNA]</scope>
    <source>
        <strain evidence="4">BL47</strain>
    </source>
</reference>
<evidence type="ECO:0000256" key="1">
    <source>
        <dbReference type="SAM" id="MobiDB-lite"/>
    </source>
</evidence>
<accession>A0A1H0K7P7</accession>
<dbReference type="AlphaFoldDB" id="A0A1H0K7P7"/>
<protein>
    <recommendedName>
        <fullName evidence="2">Dit-like phage tail protein N-terminal domain-containing protein</fullName>
    </recommendedName>
</protein>
<feature type="compositionally biased region" description="Polar residues" evidence="1">
    <location>
        <begin position="214"/>
        <end position="224"/>
    </location>
</feature>
<evidence type="ECO:0000313" key="4">
    <source>
        <dbReference type="Proteomes" id="UP000198704"/>
    </source>
</evidence>
<name>A0A1H0K7P7_9HYPH</name>
<sequence length="260" mass="27074">MAAGTLTNVLIQYASRRIGPIIPDVVIEEAHQDRLVVTPHPVEGGGFVSDHAYKLNPVVELRVGFSDSTFGIPGYGRARYDALQKLQNDKQPITIFTGKRMYNNMLPVGLSVVTDARSENALIAILALEQITIVSTQTSNDQTTAKVGDTAPPGNQPVVNGGNVETRDVTAQNFAGAYNPGSGTPVGPGAYNLDGTPATGQGFGLNTPGADIPLSQNPNLSGLSPPTEITLPQLSVTSPEPIGGLQGAGPDQYNMFGGGP</sequence>